<dbReference type="Pfam" id="PF13287">
    <property type="entry name" value="Fn3_assoc"/>
    <property type="match status" value="1"/>
</dbReference>
<gene>
    <name evidence="5" type="ORF">IE37_03125</name>
</gene>
<dbReference type="EMBL" id="QGDI01000015">
    <property type="protein sequence ID" value="PWJ10235.1"/>
    <property type="molecule type" value="Genomic_DNA"/>
</dbReference>
<feature type="chain" id="PRO_5016310531" evidence="2">
    <location>
        <begin position="34"/>
        <end position="1006"/>
    </location>
</feature>
<dbReference type="CDD" id="cd14256">
    <property type="entry name" value="Dockerin_I"/>
    <property type="match status" value="1"/>
</dbReference>
<evidence type="ECO:0000313" key="6">
    <source>
        <dbReference type="Proteomes" id="UP000245720"/>
    </source>
</evidence>
<evidence type="ECO:0000313" key="5">
    <source>
        <dbReference type="EMBL" id="PWJ10235.1"/>
    </source>
</evidence>
<sequence length="1006" mass="108618">MIKRTAKRTAAGIMSLALLLGAAGMLPAPKAAAAGAVTINEVCPKNSTYPAPDGGLYDWIELYNGSGSAVDISGWGITDKEDTPYRFTIPSGTVLQAGERKIFFCDGTAGETNSSIAPFGLSTSGEVLTLTDASGSVASQVTFGDMAKDTSYGQYPDGSGEYFVLATTPGEANRAPEGSNAVRTPSFSAESGFYNSGFSLSIDVPEGTTVYYTLDGSDPTSSSERYTGPISVKDMTSEPNKLSARTDITAYTDILAPEEGVLKAAVVRATAVDAQGRTSDIITKTYFIGSTNVDKYKNMKVISLVTDPDNLFDYEKGIYVKGKVYDEQNGGGGWTMPGWGGQQDPGQQNPGQQIPGQQDPGQGWNPGAWGQQDPNQGQQQGWGNFNFGGAGDPVAMADEDGQQQGGWGGFDMGGGGFGGGGWGGGGMGDFAFMSQANYNQKGPEWERPANIEIFENGQSVVSQNVGIRTKGAASRAWAQKSFNVFARMDYGKSEVEYDLFEGKSTKEKNGKVIDKFDGFTIRNGGNDNMAGYFRDSVNQALVSDRNNMATQATSECILFIDGEFWGIYQLTEKYNSDYFKSHYGVKKNDVAFVKNGNLEEGTDSDLSDWNNLLNQISSADMTNEATYKQFCEKLDIQSYIDYFAAQIYWANHDWPGNNTAAWRAKTVDPENPYADGKWRMVLFDTEYSANLADKVNETGPTYNSFSQFGGGGGFAFGMGGGGLSGSFTSLMKNAEFKKQFELTFMDLANYNFDTKKTTAAINYYKGFKQQIVDTYARFPSSKNIHNAQTFDQDYQLLETFYNTRFGNVTSQMKNYMSLQGDLATVTVNNDGSKGSVKFNTINLDDSLSTWSGKYFTDYPVTVKAVAKEGYTFDHWEVTGANVDDTRSAEITVPVSEGVTIKAVYTAGAAQPVTTTTTTTTATTTTTTTTSTAVPTGMLKLGDANCDGTVELADAILIMQSLANPNKYTLTEQGKRNADVDKATEGLTSNDALKIQEFLLGKIKTLD</sequence>
<evidence type="ECO:0000259" key="4">
    <source>
        <dbReference type="PROSITE" id="PS51841"/>
    </source>
</evidence>
<dbReference type="SUPFAM" id="SSF74853">
    <property type="entry name" value="Lamin A/C globular tail domain"/>
    <property type="match status" value="1"/>
</dbReference>
<feature type="region of interest" description="Disordered" evidence="1">
    <location>
        <begin position="331"/>
        <end position="413"/>
    </location>
</feature>
<dbReference type="Pfam" id="PF08757">
    <property type="entry name" value="CotH"/>
    <property type="match status" value="1"/>
</dbReference>
<feature type="domain" description="Dockerin" evidence="3">
    <location>
        <begin position="936"/>
        <end position="1006"/>
    </location>
</feature>
<evidence type="ECO:0000256" key="1">
    <source>
        <dbReference type="SAM" id="MobiDB-lite"/>
    </source>
</evidence>
<comment type="caution">
    <text evidence="5">The sequence shown here is derived from an EMBL/GenBank/DDBJ whole genome shotgun (WGS) entry which is preliminary data.</text>
</comment>
<dbReference type="GO" id="GO:0000272">
    <property type="term" value="P:polysaccharide catabolic process"/>
    <property type="evidence" value="ECO:0007669"/>
    <property type="project" value="InterPro"/>
</dbReference>
<feature type="domain" description="LTD" evidence="4">
    <location>
        <begin position="25"/>
        <end position="145"/>
    </location>
</feature>
<name>A0A315XTP4_RUMFL</name>
<dbReference type="SUPFAM" id="SSF63446">
    <property type="entry name" value="Type I dockerin domain"/>
    <property type="match status" value="1"/>
</dbReference>
<reference evidence="5 6" key="1">
    <citation type="submission" date="2018-05" db="EMBL/GenBank/DDBJ databases">
        <title>The Hungate 1000. A catalogue of reference genomes from the rumen microbiome.</title>
        <authorList>
            <person name="Kelly W."/>
        </authorList>
    </citation>
    <scope>NUCLEOTIDE SEQUENCE [LARGE SCALE GENOMIC DNA]</scope>
    <source>
        <strain evidence="5 6">SAb67</strain>
    </source>
</reference>
<dbReference type="InterPro" id="IPR001322">
    <property type="entry name" value="Lamin_tail_dom"/>
</dbReference>
<dbReference type="Pfam" id="PF18998">
    <property type="entry name" value="Flg_new_2"/>
    <property type="match status" value="1"/>
</dbReference>
<dbReference type="InterPro" id="IPR026876">
    <property type="entry name" value="Fn3_assoc_repeat"/>
</dbReference>
<evidence type="ECO:0000259" key="3">
    <source>
        <dbReference type="PROSITE" id="PS51766"/>
    </source>
</evidence>
<dbReference type="Gene3D" id="1.10.1330.10">
    <property type="entry name" value="Dockerin domain"/>
    <property type="match status" value="1"/>
</dbReference>
<feature type="signal peptide" evidence="2">
    <location>
        <begin position="1"/>
        <end position="33"/>
    </location>
</feature>
<dbReference type="Proteomes" id="UP000245720">
    <property type="component" value="Unassembled WGS sequence"/>
</dbReference>
<dbReference type="InterPro" id="IPR036439">
    <property type="entry name" value="Dockerin_dom_sf"/>
</dbReference>
<dbReference type="PROSITE" id="PS51766">
    <property type="entry name" value="DOCKERIN"/>
    <property type="match status" value="1"/>
</dbReference>
<feature type="compositionally biased region" description="Gly residues" evidence="1">
    <location>
        <begin position="331"/>
        <end position="343"/>
    </location>
</feature>
<dbReference type="InterPro" id="IPR016134">
    <property type="entry name" value="Dockerin_dom"/>
</dbReference>
<dbReference type="InterPro" id="IPR014867">
    <property type="entry name" value="Spore_coat_CotH_CotH2/3/7"/>
</dbReference>
<dbReference type="Pfam" id="PF00932">
    <property type="entry name" value="LTD"/>
    <property type="match status" value="1"/>
</dbReference>
<dbReference type="PROSITE" id="PS51841">
    <property type="entry name" value="LTD"/>
    <property type="match status" value="1"/>
</dbReference>
<feature type="compositionally biased region" description="Low complexity" evidence="1">
    <location>
        <begin position="344"/>
        <end position="385"/>
    </location>
</feature>
<evidence type="ECO:0000256" key="2">
    <source>
        <dbReference type="SAM" id="SignalP"/>
    </source>
</evidence>
<organism evidence="5 6">
    <name type="scientific">Ruminococcus flavefaciens</name>
    <dbReference type="NCBI Taxonomy" id="1265"/>
    <lineage>
        <taxon>Bacteria</taxon>
        <taxon>Bacillati</taxon>
        <taxon>Bacillota</taxon>
        <taxon>Clostridia</taxon>
        <taxon>Eubacteriales</taxon>
        <taxon>Oscillospiraceae</taxon>
        <taxon>Ruminococcus</taxon>
    </lineage>
</organism>
<dbReference type="Gene3D" id="2.60.40.1260">
    <property type="entry name" value="Lamin Tail domain"/>
    <property type="match status" value="1"/>
</dbReference>
<feature type="compositionally biased region" description="Gly residues" evidence="1">
    <location>
        <begin position="403"/>
        <end position="413"/>
    </location>
</feature>
<accession>A0A315XTP4</accession>
<keyword evidence="2" id="KW-0732">Signal</keyword>
<dbReference type="AlphaFoldDB" id="A0A315XTP4"/>
<dbReference type="InterPro" id="IPR044060">
    <property type="entry name" value="Bacterial_rp_domain"/>
</dbReference>
<proteinExistence type="predicted"/>
<feature type="region of interest" description="Disordered" evidence="1">
    <location>
        <begin position="215"/>
        <end position="238"/>
    </location>
</feature>
<dbReference type="InterPro" id="IPR036415">
    <property type="entry name" value="Lamin_tail_dom_sf"/>
</dbReference>
<dbReference type="RefSeq" id="WP_181380340.1">
    <property type="nucleotide sequence ID" value="NZ_QGDI01000015.1"/>
</dbReference>
<protein>
    <submittedName>
        <fullName evidence="5">Fn3 domain-containing protein</fullName>
    </submittedName>
</protein>